<gene>
    <name evidence="12" type="ORF">HMPREF2130_01860</name>
</gene>
<dbReference type="AlphaFoldDB" id="A0A096BF68"/>
<dbReference type="SUPFAM" id="SSF54690">
    <property type="entry name" value="Molybdopterin synthase subunit MoaE"/>
    <property type="match status" value="1"/>
</dbReference>
<dbReference type="Pfam" id="PF02391">
    <property type="entry name" value="MoaE"/>
    <property type="match status" value="1"/>
</dbReference>
<dbReference type="Proteomes" id="UP000029629">
    <property type="component" value="Unassembled WGS sequence"/>
</dbReference>
<evidence type="ECO:0000256" key="9">
    <source>
        <dbReference type="ARBA" id="ARBA00030781"/>
    </source>
</evidence>
<evidence type="ECO:0000256" key="8">
    <source>
        <dbReference type="ARBA" id="ARBA00030407"/>
    </source>
</evidence>
<evidence type="ECO:0000256" key="7">
    <source>
        <dbReference type="ARBA" id="ARBA00029745"/>
    </source>
</evidence>
<reference evidence="12 13" key="1">
    <citation type="submission" date="2014-07" db="EMBL/GenBank/DDBJ databases">
        <authorList>
            <person name="McCorrison J."/>
            <person name="Sanka R."/>
            <person name="Torralba M."/>
            <person name="Gillis M."/>
            <person name="Haft D.H."/>
            <person name="Methe B."/>
            <person name="Sutton G."/>
            <person name="Nelson K.E."/>
        </authorList>
    </citation>
    <scope>NUCLEOTIDE SEQUENCE [LARGE SCALE GENOMIC DNA]</scope>
    <source>
        <strain evidence="12 13">DNF00040</strain>
    </source>
</reference>
<evidence type="ECO:0000256" key="1">
    <source>
        <dbReference type="ARBA" id="ARBA00005046"/>
    </source>
</evidence>
<protein>
    <recommendedName>
        <fullName evidence="4">Molybdopterin synthase catalytic subunit</fullName>
        <ecNumber evidence="3">2.8.1.12</ecNumber>
    </recommendedName>
    <alternativeName>
        <fullName evidence="9">MPT synthase subunit 2</fullName>
    </alternativeName>
    <alternativeName>
        <fullName evidence="7">Molybdenum cofactor biosynthesis protein E</fullName>
    </alternativeName>
    <alternativeName>
        <fullName evidence="8">Molybdopterin-converting factor large subunit</fullName>
    </alternativeName>
    <alternativeName>
        <fullName evidence="10">Molybdopterin-converting factor subunit 2</fullName>
    </alternativeName>
</protein>
<dbReference type="EC" id="2.8.1.12" evidence="3"/>
<comment type="catalytic activity">
    <reaction evidence="11">
        <text>2 [molybdopterin-synthase sulfur-carrier protein]-C-terminal-Gly-aminoethanethioate + cyclic pyranopterin phosphate + H2O = molybdopterin + 2 [molybdopterin-synthase sulfur-carrier protein]-C-terminal Gly-Gly + 2 H(+)</text>
        <dbReference type="Rhea" id="RHEA:26333"/>
        <dbReference type="Rhea" id="RHEA-COMP:12202"/>
        <dbReference type="Rhea" id="RHEA-COMP:19907"/>
        <dbReference type="ChEBI" id="CHEBI:15377"/>
        <dbReference type="ChEBI" id="CHEBI:15378"/>
        <dbReference type="ChEBI" id="CHEBI:58698"/>
        <dbReference type="ChEBI" id="CHEBI:59648"/>
        <dbReference type="ChEBI" id="CHEBI:90778"/>
        <dbReference type="ChEBI" id="CHEBI:232372"/>
        <dbReference type="EC" id="2.8.1.12"/>
    </reaction>
</comment>
<dbReference type="UniPathway" id="UPA00344"/>
<proteinExistence type="inferred from homology"/>
<sequence length="152" mass="17654">MHRISIQEQDFCLQQELQALESGVSNTGAMVSFTGKVREHDHDKALSHLFLEYFPGVTEKEIEKIILQAKAQWPIHYVRVIHRVGRIAVNENIVLVLTASEHRKAAYQANEFIMDYLKTHAPFWKKEHFVDGSSHWVEMKQSDLEHTACWQA</sequence>
<dbReference type="Gene3D" id="3.90.1170.40">
    <property type="entry name" value="Molybdopterin biosynthesis MoaE subunit"/>
    <property type="match status" value="1"/>
</dbReference>
<dbReference type="RefSeq" id="WP_036557539.1">
    <property type="nucleotide sequence ID" value="NZ_JRNI01000010.1"/>
</dbReference>
<accession>A0A096BF68</accession>
<dbReference type="EMBL" id="JRNI01000010">
    <property type="protein sequence ID" value="KGF31779.1"/>
    <property type="molecule type" value="Genomic_DNA"/>
</dbReference>
<comment type="subunit">
    <text evidence="6">Heterotetramer of 2 MoaD subunits and 2 MoaE subunits. Also stable as homodimer. The enzyme changes between these two forms during catalysis.</text>
</comment>
<evidence type="ECO:0000256" key="11">
    <source>
        <dbReference type="ARBA" id="ARBA00049878"/>
    </source>
</evidence>
<evidence type="ECO:0000256" key="3">
    <source>
        <dbReference type="ARBA" id="ARBA00011950"/>
    </source>
</evidence>
<dbReference type="InterPro" id="IPR003448">
    <property type="entry name" value="Mopterin_biosynth_MoaE"/>
</dbReference>
<keyword evidence="5" id="KW-0501">Molybdenum cofactor biosynthesis</keyword>
<evidence type="ECO:0000256" key="2">
    <source>
        <dbReference type="ARBA" id="ARBA00005426"/>
    </source>
</evidence>
<keyword evidence="13" id="KW-1185">Reference proteome</keyword>
<evidence type="ECO:0000256" key="10">
    <source>
        <dbReference type="ARBA" id="ARBA00032474"/>
    </source>
</evidence>
<dbReference type="OrthoDB" id="9803224at2"/>
<evidence type="ECO:0000313" key="12">
    <source>
        <dbReference type="EMBL" id="KGF31779.1"/>
    </source>
</evidence>
<comment type="pathway">
    <text evidence="1">Cofactor biosynthesis; molybdopterin biosynthesis.</text>
</comment>
<dbReference type="PANTHER" id="PTHR23404">
    <property type="entry name" value="MOLYBDOPTERIN SYNTHASE RELATED"/>
    <property type="match status" value="1"/>
</dbReference>
<evidence type="ECO:0000256" key="6">
    <source>
        <dbReference type="ARBA" id="ARBA00026066"/>
    </source>
</evidence>
<name>A0A096BF68_9BURK</name>
<evidence type="ECO:0000256" key="4">
    <source>
        <dbReference type="ARBA" id="ARBA00013858"/>
    </source>
</evidence>
<dbReference type="InterPro" id="IPR036563">
    <property type="entry name" value="MoaE_sf"/>
</dbReference>
<evidence type="ECO:0000256" key="5">
    <source>
        <dbReference type="ARBA" id="ARBA00023150"/>
    </source>
</evidence>
<dbReference type="GO" id="GO:0006777">
    <property type="term" value="P:Mo-molybdopterin cofactor biosynthetic process"/>
    <property type="evidence" value="ECO:0007669"/>
    <property type="project" value="UniProtKB-KW"/>
</dbReference>
<organism evidence="12 13">
    <name type="scientific">Oligella urethralis DNF00040</name>
    <dbReference type="NCBI Taxonomy" id="1401065"/>
    <lineage>
        <taxon>Bacteria</taxon>
        <taxon>Pseudomonadati</taxon>
        <taxon>Pseudomonadota</taxon>
        <taxon>Betaproteobacteria</taxon>
        <taxon>Burkholderiales</taxon>
        <taxon>Alcaligenaceae</taxon>
        <taxon>Oligella</taxon>
    </lineage>
</organism>
<dbReference type="GO" id="GO:0030366">
    <property type="term" value="F:molybdopterin synthase activity"/>
    <property type="evidence" value="ECO:0007669"/>
    <property type="project" value="UniProtKB-EC"/>
</dbReference>
<dbReference type="CDD" id="cd00756">
    <property type="entry name" value="MoaE"/>
    <property type="match status" value="1"/>
</dbReference>
<comment type="caution">
    <text evidence="12">The sequence shown here is derived from an EMBL/GenBank/DDBJ whole genome shotgun (WGS) entry which is preliminary data.</text>
</comment>
<evidence type="ECO:0000313" key="13">
    <source>
        <dbReference type="Proteomes" id="UP000029629"/>
    </source>
</evidence>
<dbReference type="eggNOG" id="COG0314">
    <property type="taxonomic scope" value="Bacteria"/>
</dbReference>
<comment type="similarity">
    <text evidence="2">Belongs to the MoaE family.</text>
</comment>